<organism evidence="1 2">
    <name type="scientific">Tigriopus californicus</name>
    <name type="common">Marine copepod</name>
    <dbReference type="NCBI Taxonomy" id="6832"/>
    <lineage>
        <taxon>Eukaryota</taxon>
        <taxon>Metazoa</taxon>
        <taxon>Ecdysozoa</taxon>
        <taxon>Arthropoda</taxon>
        <taxon>Crustacea</taxon>
        <taxon>Multicrustacea</taxon>
        <taxon>Hexanauplia</taxon>
        <taxon>Copepoda</taxon>
        <taxon>Harpacticoida</taxon>
        <taxon>Harpacticidae</taxon>
        <taxon>Tigriopus</taxon>
    </lineage>
</organism>
<name>A0A553ND94_TIGCA</name>
<comment type="caution">
    <text evidence="1">The sequence shown here is derived from an EMBL/GenBank/DDBJ whole genome shotgun (WGS) entry which is preliminary data.</text>
</comment>
<gene>
    <name evidence="1" type="ORF">TCAL_15189</name>
</gene>
<evidence type="ECO:0000313" key="2">
    <source>
        <dbReference type="Proteomes" id="UP000318571"/>
    </source>
</evidence>
<dbReference type="EMBL" id="VCGU01000458">
    <property type="protein sequence ID" value="TRY63421.1"/>
    <property type="molecule type" value="Genomic_DNA"/>
</dbReference>
<dbReference type="AlphaFoldDB" id="A0A553ND94"/>
<accession>A0A553ND94</accession>
<dbReference type="Proteomes" id="UP000318571">
    <property type="component" value="Chromosome 10"/>
</dbReference>
<keyword evidence="2" id="KW-1185">Reference proteome</keyword>
<evidence type="ECO:0000313" key="1">
    <source>
        <dbReference type="EMBL" id="TRY63421.1"/>
    </source>
</evidence>
<protein>
    <submittedName>
        <fullName evidence="1">Uncharacterized protein</fullName>
    </submittedName>
</protein>
<sequence>MSEIQSRKVNFCLEQIHLAGKSNSGRRYSTDLLVCAAMWRANSPSFYRQIIQENILTLPSENYNLDVFGNHFLKRDGGTELTDLLQNCSIYREDLVGHLGVKD</sequence>
<reference evidence="1 2" key="1">
    <citation type="journal article" date="2018" name="Nat. Ecol. Evol.">
        <title>Genomic signatures of mitonuclear coevolution across populations of Tigriopus californicus.</title>
        <authorList>
            <person name="Barreto F.S."/>
            <person name="Watson E.T."/>
            <person name="Lima T.G."/>
            <person name="Willett C.S."/>
            <person name="Edmands S."/>
            <person name="Li W."/>
            <person name="Burton R.S."/>
        </authorList>
    </citation>
    <scope>NUCLEOTIDE SEQUENCE [LARGE SCALE GENOMIC DNA]</scope>
    <source>
        <strain evidence="1 2">San Diego</strain>
    </source>
</reference>
<proteinExistence type="predicted"/>